<dbReference type="AlphaFoldDB" id="A0A8S4GDY7"/>
<evidence type="ECO:0000313" key="1">
    <source>
        <dbReference type="EMBL" id="CAG9137008.1"/>
    </source>
</evidence>
<dbReference type="EMBL" id="CAJHNJ030000175">
    <property type="protein sequence ID" value="CAG9137008.1"/>
    <property type="molecule type" value="Genomic_DNA"/>
</dbReference>
<dbReference type="Proteomes" id="UP000653454">
    <property type="component" value="Unassembled WGS sequence"/>
</dbReference>
<gene>
    <name evidence="1" type="ORF">PLXY2_LOCUS15255</name>
</gene>
<evidence type="ECO:0000313" key="2">
    <source>
        <dbReference type="Proteomes" id="UP000653454"/>
    </source>
</evidence>
<proteinExistence type="predicted"/>
<sequence length="32" mass="3647">MHERRLPLQLPPAVLGQVELGEVLLMPRQLGR</sequence>
<accession>A0A8S4GDY7</accession>
<keyword evidence="2" id="KW-1185">Reference proteome</keyword>
<name>A0A8S4GDY7_PLUXY</name>
<protein>
    <submittedName>
        <fullName evidence="1">(diamondback moth) hypothetical protein</fullName>
    </submittedName>
</protein>
<comment type="caution">
    <text evidence="1">The sequence shown here is derived from an EMBL/GenBank/DDBJ whole genome shotgun (WGS) entry which is preliminary data.</text>
</comment>
<reference evidence="1" key="1">
    <citation type="submission" date="2020-11" db="EMBL/GenBank/DDBJ databases">
        <authorList>
            <person name="Whiteford S."/>
        </authorList>
    </citation>
    <scope>NUCLEOTIDE SEQUENCE</scope>
</reference>
<organism evidence="1 2">
    <name type="scientific">Plutella xylostella</name>
    <name type="common">Diamondback moth</name>
    <name type="synonym">Plutella maculipennis</name>
    <dbReference type="NCBI Taxonomy" id="51655"/>
    <lineage>
        <taxon>Eukaryota</taxon>
        <taxon>Metazoa</taxon>
        <taxon>Ecdysozoa</taxon>
        <taxon>Arthropoda</taxon>
        <taxon>Hexapoda</taxon>
        <taxon>Insecta</taxon>
        <taxon>Pterygota</taxon>
        <taxon>Neoptera</taxon>
        <taxon>Endopterygota</taxon>
        <taxon>Lepidoptera</taxon>
        <taxon>Glossata</taxon>
        <taxon>Ditrysia</taxon>
        <taxon>Yponomeutoidea</taxon>
        <taxon>Plutellidae</taxon>
        <taxon>Plutella</taxon>
    </lineage>
</organism>